<dbReference type="PANTHER" id="PTHR42100">
    <property type="entry name" value="OXIDOREDUCTASE 178 KDA SUBUNIT, PUTATIVE (AFU_ORTHOLOGUE AFUA_8G04320)-RELATED"/>
    <property type="match status" value="1"/>
</dbReference>
<keyword evidence="2" id="KW-1185">Reference proteome</keyword>
<evidence type="ECO:0000313" key="1">
    <source>
        <dbReference type="EMBL" id="GJE94889.1"/>
    </source>
</evidence>
<dbReference type="OrthoDB" id="2120038at2759"/>
<sequence>MSLLRAATVRHRQALVSALPRRNASTHHDEHHHQEDNTVYPQETWANKVWFSWAFAGLAAAAFYKFAPSPEEDSYLKRLLDHYHIPREVWEKINLKHATMEAQASQGTLLVASAQKPPVYRYRFPQRFEQSSPHLQPVGMSADLSDLVVKGV</sequence>
<dbReference type="PANTHER" id="PTHR42100:SF1">
    <property type="entry name" value="OXIDOREDUCTASE 178 KDA SUBUNIT, PUTATIVE (AFU_ORTHOLOGUE AFUA_8G04320)-RELATED"/>
    <property type="match status" value="1"/>
</dbReference>
<evidence type="ECO:0000313" key="2">
    <source>
        <dbReference type="Proteomes" id="UP000703269"/>
    </source>
</evidence>
<dbReference type="GO" id="GO:0005739">
    <property type="term" value="C:mitochondrion"/>
    <property type="evidence" value="ECO:0007669"/>
    <property type="project" value="InterPro"/>
</dbReference>
<gene>
    <name evidence="1" type="ORF">PsYK624_110650</name>
</gene>
<proteinExistence type="predicted"/>
<organism evidence="1 2">
    <name type="scientific">Phanerochaete sordida</name>
    <dbReference type="NCBI Taxonomy" id="48140"/>
    <lineage>
        <taxon>Eukaryota</taxon>
        <taxon>Fungi</taxon>
        <taxon>Dikarya</taxon>
        <taxon>Basidiomycota</taxon>
        <taxon>Agaricomycotina</taxon>
        <taxon>Agaricomycetes</taxon>
        <taxon>Polyporales</taxon>
        <taxon>Phanerochaetaceae</taxon>
        <taxon>Phanerochaete</taxon>
    </lineage>
</organism>
<dbReference type="Proteomes" id="UP000703269">
    <property type="component" value="Unassembled WGS sequence"/>
</dbReference>
<dbReference type="InterPro" id="IPR034444">
    <property type="entry name" value="Nuo17.8"/>
</dbReference>
<dbReference type="AlphaFoldDB" id="A0A9P3GIH6"/>
<dbReference type="EMBL" id="BPQB01000044">
    <property type="protein sequence ID" value="GJE94889.1"/>
    <property type="molecule type" value="Genomic_DNA"/>
</dbReference>
<protein>
    <submittedName>
        <fullName evidence="1">Uncharacterized protein</fullName>
    </submittedName>
</protein>
<accession>A0A9P3GIH6</accession>
<reference evidence="1 2" key="1">
    <citation type="submission" date="2021-08" db="EMBL/GenBank/DDBJ databases">
        <title>Draft Genome Sequence of Phanerochaete sordida strain YK-624.</title>
        <authorList>
            <person name="Mori T."/>
            <person name="Dohra H."/>
            <person name="Suzuki T."/>
            <person name="Kawagishi H."/>
            <person name="Hirai H."/>
        </authorList>
    </citation>
    <scope>NUCLEOTIDE SEQUENCE [LARGE SCALE GENOMIC DNA]</scope>
    <source>
        <strain evidence="1 2">YK-624</strain>
    </source>
</reference>
<name>A0A9P3GIH6_9APHY</name>
<comment type="caution">
    <text evidence="1">The sequence shown here is derived from an EMBL/GenBank/DDBJ whole genome shotgun (WGS) entry which is preliminary data.</text>
</comment>